<evidence type="ECO:0000256" key="3">
    <source>
        <dbReference type="ARBA" id="ARBA00022771"/>
    </source>
</evidence>
<evidence type="ECO:0000256" key="6">
    <source>
        <dbReference type="ARBA" id="ARBA00023125"/>
    </source>
</evidence>
<dbReference type="Pfam" id="PF00642">
    <property type="entry name" value="zf-CCCH"/>
    <property type="match status" value="1"/>
</dbReference>
<dbReference type="InterPro" id="IPR003954">
    <property type="entry name" value="RRM_euk-type"/>
</dbReference>
<dbReference type="Gramene" id="EFJ37338">
    <property type="protein sequence ID" value="EFJ37338"/>
    <property type="gene ID" value="SELMODRAFT_77053"/>
</dbReference>
<evidence type="ECO:0000259" key="9">
    <source>
        <dbReference type="PROSITE" id="PS50102"/>
    </source>
</evidence>
<protein>
    <recommendedName>
        <fullName evidence="13">C3H1-type domain-containing protein</fullName>
    </recommendedName>
</protein>
<evidence type="ECO:0000256" key="4">
    <source>
        <dbReference type="ARBA" id="ARBA00022833"/>
    </source>
</evidence>
<keyword evidence="3 8" id="KW-0863">Zinc-finger</keyword>
<dbReference type="GO" id="GO:0000398">
    <property type="term" value="P:mRNA splicing, via spliceosome"/>
    <property type="evidence" value="ECO:0000318"/>
    <property type="project" value="GO_Central"/>
</dbReference>
<dbReference type="InterPro" id="IPR009145">
    <property type="entry name" value="U2AF_small"/>
</dbReference>
<dbReference type="OrthoDB" id="423462at2759"/>
<sequence>MQDKTHCPFHTKTGACRFGPRCSRLHVYPEKSCTLLIKNMYTGPGLAWEHDEGLECTDEEIEQKFEEFYEDVHSEFLKFGELVNFKVCRNSSPHLRGNVYVHYQSEADAVAACLALSGRFYASKQVLARYSI</sequence>
<dbReference type="HOGENOM" id="CLU_059852_3_2_1"/>
<feature type="zinc finger region" description="C3H1-type" evidence="8">
    <location>
        <begin position="1"/>
        <end position="29"/>
    </location>
</feature>
<dbReference type="SUPFAM" id="SSF54928">
    <property type="entry name" value="RNA-binding domain, RBD"/>
    <property type="match status" value="1"/>
</dbReference>
<dbReference type="GO" id="GO:0003677">
    <property type="term" value="F:DNA binding"/>
    <property type="evidence" value="ECO:0007669"/>
    <property type="project" value="UniProtKB-KW"/>
</dbReference>
<evidence type="ECO:0000313" key="11">
    <source>
        <dbReference type="EMBL" id="EFJ37338.1"/>
    </source>
</evidence>
<dbReference type="AlphaFoldDB" id="D8QRX9"/>
<feature type="domain" description="C3H1-type" evidence="10">
    <location>
        <begin position="1"/>
        <end position="29"/>
    </location>
</feature>
<keyword evidence="4 8" id="KW-0862">Zinc</keyword>
<keyword evidence="12" id="KW-1185">Reference proteome</keyword>
<keyword evidence="6" id="KW-0238">DNA-binding</keyword>
<keyword evidence="1 8" id="KW-0479">Metal-binding</keyword>
<dbReference type="STRING" id="88036.D8QRX9"/>
<dbReference type="GO" id="GO:0030628">
    <property type="term" value="F:pre-mRNA 3'-splice site binding"/>
    <property type="evidence" value="ECO:0000318"/>
    <property type="project" value="GO_Central"/>
</dbReference>
<organism evidence="12">
    <name type="scientific">Selaginella moellendorffii</name>
    <name type="common">Spikemoss</name>
    <dbReference type="NCBI Taxonomy" id="88036"/>
    <lineage>
        <taxon>Eukaryota</taxon>
        <taxon>Viridiplantae</taxon>
        <taxon>Streptophyta</taxon>
        <taxon>Embryophyta</taxon>
        <taxon>Tracheophyta</taxon>
        <taxon>Lycopodiopsida</taxon>
        <taxon>Selaginellales</taxon>
        <taxon>Selaginellaceae</taxon>
        <taxon>Selaginella</taxon>
    </lineage>
</organism>
<dbReference type="eggNOG" id="KOG2202">
    <property type="taxonomic scope" value="Eukaryota"/>
</dbReference>
<dbReference type="GO" id="GO:0005681">
    <property type="term" value="C:spliceosomal complex"/>
    <property type="evidence" value="ECO:0000318"/>
    <property type="project" value="GO_Central"/>
</dbReference>
<dbReference type="InterPro" id="IPR012677">
    <property type="entry name" value="Nucleotide-bd_a/b_plait_sf"/>
</dbReference>
<evidence type="ECO:0000256" key="2">
    <source>
        <dbReference type="ARBA" id="ARBA00022737"/>
    </source>
</evidence>
<evidence type="ECO:0000259" key="10">
    <source>
        <dbReference type="PROSITE" id="PS50103"/>
    </source>
</evidence>
<dbReference type="GO" id="GO:0089701">
    <property type="term" value="C:U2AF complex"/>
    <property type="evidence" value="ECO:0000318"/>
    <property type="project" value="GO_Central"/>
</dbReference>
<evidence type="ECO:0008006" key="13">
    <source>
        <dbReference type="Google" id="ProtNLM"/>
    </source>
</evidence>
<dbReference type="PROSITE" id="PS50103">
    <property type="entry name" value="ZF_C3H1"/>
    <property type="match status" value="1"/>
</dbReference>
<gene>
    <name evidence="11" type="ORF">SELMODRAFT_77053</name>
</gene>
<evidence type="ECO:0000256" key="7">
    <source>
        <dbReference type="PROSITE-ProRule" id="PRU00176"/>
    </source>
</evidence>
<evidence type="ECO:0000256" key="8">
    <source>
        <dbReference type="PROSITE-ProRule" id="PRU00723"/>
    </source>
</evidence>
<dbReference type="EMBL" id="GL377566">
    <property type="protein sequence ID" value="EFJ37338.1"/>
    <property type="molecule type" value="Genomic_DNA"/>
</dbReference>
<dbReference type="KEGG" id="smo:SELMODRAFT_77053"/>
<dbReference type="InParanoid" id="D8QRX9"/>
<reference evidence="11 12" key="1">
    <citation type="journal article" date="2011" name="Science">
        <title>The Selaginella genome identifies genetic changes associated with the evolution of vascular plants.</title>
        <authorList>
            <person name="Banks J.A."/>
            <person name="Nishiyama T."/>
            <person name="Hasebe M."/>
            <person name="Bowman J.L."/>
            <person name="Gribskov M."/>
            <person name="dePamphilis C."/>
            <person name="Albert V.A."/>
            <person name="Aono N."/>
            <person name="Aoyama T."/>
            <person name="Ambrose B.A."/>
            <person name="Ashton N.W."/>
            <person name="Axtell M.J."/>
            <person name="Barker E."/>
            <person name="Barker M.S."/>
            <person name="Bennetzen J.L."/>
            <person name="Bonawitz N.D."/>
            <person name="Chapple C."/>
            <person name="Cheng C."/>
            <person name="Correa L.G."/>
            <person name="Dacre M."/>
            <person name="DeBarry J."/>
            <person name="Dreyer I."/>
            <person name="Elias M."/>
            <person name="Engstrom E.M."/>
            <person name="Estelle M."/>
            <person name="Feng L."/>
            <person name="Finet C."/>
            <person name="Floyd S.K."/>
            <person name="Frommer W.B."/>
            <person name="Fujita T."/>
            <person name="Gramzow L."/>
            <person name="Gutensohn M."/>
            <person name="Harholt J."/>
            <person name="Hattori M."/>
            <person name="Heyl A."/>
            <person name="Hirai T."/>
            <person name="Hiwatashi Y."/>
            <person name="Ishikawa M."/>
            <person name="Iwata M."/>
            <person name="Karol K.G."/>
            <person name="Koehler B."/>
            <person name="Kolukisaoglu U."/>
            <person name="Kubo M."/>
            <person name="Kurata T."/>
            <person name="Lalonde S."/>
            <person name="Li K."/>
            <person name="Li Y."/>
            <person name="Litt A."/>
            <person name="Lyons E."/>
            <person name="Manning G."/>
            <person name="Maruyama T."/>
            <person name="Michael T.P."/>
            <person name="Mikami K."/>
            <person name="Miyazaki S."/>
            <person name="Morinaga S."/>
            <person name="Murata T."/>
            <person name="Mueller-Roeber B."/>
            <person name="Nelson D.R."/>
            <person name="Obara M."/>
            <person name="Oguri Y."/>
            <person name="Olmstead R.G."/>
            <person name="Onodera N."/>
            <person name="Petersen B.L."/>
            <person name="Pils B."/>
            <person name="Prigge M."/>
            <person name="Rensing S.A."/>
            <person name="Riano-Pachon D.M."/>
            <person name="Roberts A.W."/>
            <person name="Sato Y."/>
            <person name="Scheller H.V."/>
            <person name="Schulz B."/>
            <person name="Schulz C."/>
            <person name="Shakirov E.V."/>
            <person name="Shibagaki N."/>
            <person name="Shinohara N."/>
            <person name="Shippen D.E."/>
            <person name="Soerensen I."/>
            <person name="Sotooka R."/>
            <person name="Sugimoto N."/>
            <person name="Sugita M."/>
            <person name="Sumikawa N."/>
            <person name="Tanurdzic M."/>
            <person name="Theissen G."/>
            <person name="Ulvskov P."/>
            <person name="Wakazuki S."/>
            <person name="Weng J.K."/>
            <person name="Willats W.W."/>
            <person name="Wipf D."/>
            <person name="Wolf P.G."/>
            <person name="Yang L."/>
            <person name="Zimmer A.D."/>
            <person name="Zhu Q."/>
            <person name="Mitros T."/>
            <person name="Hellsten U."/>
            <person name="Loque D."/>
            <person name="Otillar R."/>
            <person name="Salamov A."/>
            <person name="Schmutz J."/>
            <person name="Shapiro H."/>
            <person name="Lindquist E."/>
            <person name="Lucas S."/>
            <person name="Rokhsar D."/>
            <person name="Grigoriev I.V."/>
        </authorList>
    </citation>
    <scope>NUCLEOTIDE SEQUENCE [LARGE SCALE GENOMIC DNA]</scope>
</reference>
<dbReference type="FunFam" id="3.30.70.330:FF:000318">
    <property type="entry name" value="Zinc finger CCCH domain-containing protein 5"/>
    <property type="match status" value="1"/>
</dbReference>
<dbReference type="PROSITE" id="PS50102">
    <property type="entry name" value="RRM"/>
    <property type="match status" value="1"/>
</dbReference>
<evidence type="ECO:0000256" key="1">
    <source>
        <dbReference type="ARBA" id="ARBA00022723"/>
    </source>
</evidence>
<dbReference type="GO" id="GO:0008270">
    <property type="term" value="F:zinc ion binding"/>
    <property type="evidence" value="ECO:0007669"/>
    <property type="project" value="UniProtKB-KW"/>
</dbReference>
<name>D8QRX9_SELML</name>
<dbReference type="PANTHER" id="PTHR12620">
    <property type="entry name" value="U2 SNRNP AUXILIARY FACTOR, SMALL SUBUNIT"/>
    <property type="match status" value="1"/>
</dbReference>
<dbReference type="InterPro" id="IPR035979">
    <property type="entry name" value="RBD_domain_sf"/>
</dbReference>
<dbReference type="Pfam" id="PF00076">
    <property type="entry name" value="RRM_1"/>
    <property type="match status" value="1"/>
</dbReference>
<dbReference type="Proteomes" id="UP000001514">
    <property type="component" value="Unassembled WGS sequence"/>
</dbReference>
<dbReference type="InterPro" id="IPR000571">
    <property type="entry name" value="Znf_CCCH"/>
</dbReference>
<keyword evidence="2" id="KW-0677">Repeat</keyword>
<dbReference type="InterPro" id="IPR000504">
    <property type="entry name" value="RRM_dom"/>
</dbReference>
<dbReference type="Gene3D" id="3.30.70.330">
    <property type="match status" value="1"/>
</dbReference>
<keyword evidence="5 7" id="KW-0694">RNA-binding</keyword>
<accession>D8QRX9</accession>
<dbReference type="PRINTS" id="PR01848">
    <property type="entry name" value="U2AUXFACTOR"/>
</dbReference>
<evidence type="ECO:0000313" key="12">
    <source>
        <dbReference type="Proteomes" id="UP000001514"/>
    </source>
</evidence>
<proteinExistence type="predicted"/>
<feature type="domain" description="RRM" evidence="9">
    <location>
        <begin position="33"/>
        <end position="132"/>
    </location>
</feature>
<evidence type="ECO:0000256" key="5">
    <source>
        <dbReference type="ARBA" id="ARBA00022884"/>
    </source>
</evidence>
<dbReference type="SMART" id="SM00361">
    <property type="entry name" value="RRM_1"/>
    <property type="match status" value="1"/>
</dbReference>